<feature type="domain" description="DHHA1" evidence="2">
    <location>
        <begin position="234"/>
        <end position="307"/>
    </location>
</feature>
<dbReference type="STRING" id="679936.Sulac_1899"/>
<organism evidence="3 4">
    <name type="scientific">Sulfobacillus acidophilus (strain ATCC 700253 / DSM 10332 / NAL)</name>
    <dbReference type="NCBI Taxonomy" id="679936"/>
    <lineage>
        <taxon>Bacteria</taxon>
        <taxon>Bacillati</taxon>
        <taxon>Bacillota</taxon>
        <taxon>Clostridia</taxon>
        <taxon>Eubacteriales</taxon>
        <taxon>Clostridiales Family XVII. Incertae Sedis</taxon>
        <taxon>Sulfobacillus</taxon>
    </lineage>
</organism>
<evidence type="ECO:0000259" key="1">
    <source>
        <dbReference type="Pfam" id="PF01368"/>
    </source>
</evidence>
<name>G8U0T9_SULAD</name>
<evidence type="ECO:0000313" key="4">
    <source>
        <dbReference type="Proteomes" id="UP000005439"/>
    </source>
</evidence>
<sequence>MNREKDVADHLLAHRRLLIIAHAGPDGDTLGSALALSGLLAQMGHEAQVVCHDHVPPTLNFLPGADRVVSWNRVRPDEWEGLVAVDCGSPSRMAWPKDSGWERLSLLNIDHHAHNPEFGTVNWIDANAAATGEMITRLAFGSGWPITPEIAMCLYTAISTDTLSFRQVNTTSQTLAWAAQLADRGLNLASLNQLLWEHQKAGEVRLLGWALSHMNLSRDHRVAWLEVTRAIMDAFGVHDATVDTLVHHLRAIDSVQVAVVTKEMDRPGWVKISWRGKQDIDVSQYAIQFGGGGHRYAAAAQVAGSITEVTRQVLQVIGVGPA</sequence>
<dbReference type="SUPFAM" id="SSF64182">
    <property type="entry name" value="DHH phosphoesterases"/>
    <property type="match status" value="1"/>
</dbReference>
<dbReference type="HOGENOM" id="CLU_039720_0_0_9"/>
<dbReference type="Pfam" id="PF02272">
    <property type="entry name" value="DHHA1"/>
    <property type="match status" value="1"/>
</dbReference>
<feature type="domain" description="DDH" evidence="1">
    <location>
        <begin position="17"/>
        <end position="158"/>
    </location>
</feature>
<proteinExistence type="predicted"/>
<keyword evidence="4" id="KW-1185">Reference proteome</keyword>
<reference evidence="4" key="1">
    <citation type="submission" date="2011-12" db="EMBL/GenBank/DDBJ databases">
        <title>The complete genome of chromosome of Sulfobacillus acidophilus DSM 10332.</title>
        <authorList>
            <person name="Lucas S."/>
            <person name="Han J."/>
            <person name="Lapidus A."/>
            <person name="Bruce D."/>
            <person name="Goodwin L."/>
            <person name="Pitluck S."/>
            <person name="Peters L."/>
            <person name="Kyrpides N."/>
            <person name="Mavromatis K."/>
            <person name="Ivanova N."/>
            <person name="Mikhailova N."/>
            <person name="Chertkov O."/>
            <person name="Saunders E."/>
            <person name="Detter J.C."/>
            <person name="Tapia R."/>
            <person name="Han C."/>
            <person name="Land M."/>
            <person name="Hauser L."/>
            <person name="Markowitz V."/>
            <person name="Cheng J.-F."/>
            <person name="Hugenholtz P."/>
            <person name="Woyke T."/>
            <person name="Wu D."/>
            <person name="Pukall R."/>
            <person name="Gehrich-Schroeter G."/>
            <person name="Schneider S."/>
            <person name="Klenk H.-P."/>
            <person name="Eisen J.A."/>
        </authorList>
    </citation>
    <scope>NUCLEOTIDE SEQUENCE [LARGE SCALE GENOMIC DNA]</scope>
    <source>
        <strain evidence="4">ATCC 700253 / DSM 10332 / NAL</strain>
    </source>
</reference>
<dbReference type="InterPro" id="IPR051319">
    <property type="entry name" value="Oligoribo/pAp-PDE_c-di-AMP_PDE"/>
</dbReference>
<dbReference type="Gene3D" id="3.10.310.30">
    <property type="match status" value="1"/>
</dbReference>
<dbReference type="GO" id="GO:0003676">
    <property type="term" value="F:nucleic acid binding"/>
    <property type="evidence" value="ECO:0007669"/>
    <property type="project" value="InterPro"/>
</dbReference>
<reference evidence="3 4" key="2">
    <citation type="journal article" date="2012" name="Stand. Genomic Sci.">
        <title>Complete genome sequence of the moderately thermophilic mineral-sulfide-oxidizing firmicute Sulfobacillus acidophilus type strain (NAL(T)).</title>
        <authorList>
            <person name="Anderson I."/>
            <person name="Chertkov O."/>
            <person name="Chen A."/>
            <person name="Saunders E."/>
            <person name="Lapidus A."/>
            <person name="Nolan M."/>
            <person name="Lucas S."/>
            <person name="Hammon N."/>
            <person name="Deshpande S."/>
            <person name="Cheng J.F."/>
            <person name="Han C."/>
            <person name="Tapia R."/>
            <person name="Goodwin L.A."/>
            <person name="Pitluck S."/>
            <person name="Liolios K."/>
            <person name="Pagani I."/>
            <person name="Ivanova N."/>
            <person name="Mikhailova N."/>
            <person name="Pati A."/>
            <person name="Palaniappan K."/>
            <person name="Land M."/>
            <person name="Pan C."/>
            <person name="Rohde M."/>
            <person name="Pukall R."/>
            <person name="Goker M."/>
            <person name="Detter J.C."/>
            <person name="Woyke T."/>
            <person name="Bristow J."/>
            <person name="Eisen J.A."/>
            <person name="Markowitz V."/>
            <person name="Hugenholtz P."/>
            <person name="Kyrpides N.C."/>
            <person name="Klenk H.P."/>
            <person name="Mavromatis K."/>
        </authorList>
    </citation>
    <scope>NUCLEOTIDE SEQUENCE [LARGE SCALE GENOMIC DNA]</scope>
    <source>
        <strain evidence="4">ATCC 700253 / DSM 10332 / NAL</strain>
    </source>
</reference>
<dbReference type="Pfam" id="PF01368">
    <property type="entry name" value="DHH"/>
    <property type="match status" value="1"/>
</dbReference>
<evidence type="ECO:0000313" key="3">
    <source>
        <dbReference type="EMBL" id="AEW05392.1"/>
    </source>
</evidence>
<dbReference type="AlphaFoldDB" id="G8U0T9"/>
<dbReference type="PANTHER" id="PTHR47618">
    <property type="entry name" value="BIFUNCTIONAL OLIGORIBONUCLEASE AND PAP PHOSPHATASE NRNA"/>
    <property type="match status" value="1"/>
</dbReference>
<dbReference type="InterPro" id="IPR038763">
    <property type="entry name" value="DHH_sf"/>
</dbReference>
<dbReference type="KEGG" id="sap:Sulac_1899"/>
<dbReference type="InterPro" id="IPR003156">
    <property type="entry name" value="DHHA1_dom"/>
</dbReference>
<dbReference type="Gene3D" id="3.90.1640.10">
    <property type="entry name" value="inorganic pyrophosphatase (n-terminal core)"/>
    <property type="match status" value="1"/>
</dbReference>
<dbReference type="PATRIC" id="fig|679936.5.peg.1965"/>
<protein>
    <submittedName>
        <fullName evidence="3">Phosphoesterase RecJ domain protein</fullName>
    </submittedName>
</protein>
<dbReference type="Proteomes" id="UP000005439">
    <property type="component" value="Chromosome"/>
</dbReference>
<dbReference type="InterPro" id="IPR001667">
    <property type="entry name" value="DDH_dom"/>
</dbReference>
<dbReference type="PANTHER" id="PTHR47618:SF1">
    <property type="entry name" value="BIFUNCTIONAL OLIGORIBONUCLEASE AND PAP PHOSPHATASE NRNA"/>
    <property type="match status" value="1"/>
</dbReference>
<dbReference type="EMBL" id="CP003179">
    <property type="protein sequence ID" value="AEW05392.1"/>
    <property type="molecule type" value="Genomic_DNA"/>
</dbReference>
<gene>
    <name evidence="3" type="ordered locus">Sulac_1899</name>
</gene>
<accession>G8U0T9</accession>
<evidence type="ECO:0000259" key="2">
    <source>
        <dbReference type="Pfam" id="PF02272"/>
    </source>
</evidence>